<dbReference type="RefSeq" id="WP_217966549.1">
    <property type="nucleotide sequence ID" value="NZ_JAHTBN010000016.1"/>
</dbReference>
<sequence>MPSVRFTRRTLLASAGVFMLAGPIARGAVRHYPGRPVTIVVPFPPGGLTDELGRLIADQLSAQTKQSFIVENKPGAGTLLAAQQVAHSKPDGYTLMVATTTTLSISPTLYKHTKFKPDQLTGVAMC</sequence>
<gene>
    <name evidence="2" type="ORF">ACFOY1_19125</name>
</gene>
<name>A0ABV8P4K5_9BURK</name>
<proteinExistence type="inferred from homology"/>
<keyword evidence="3" id="KW-1185">Reference proteome</keyword>
<protein>
    <submittedName>
        <fullName evidence="2">Bug family tripartite tricarboxylate transporter substrate binding protein</fullName>
    </submittedName>
</protein>
<dbReference type="Pfam" id="PF03401">
    <property type="entry name" value="TctC"/>
    <property type="match status" value="1"/>
</dbReference>
<dbReference type="Proteomes" id="UP001595848">
    <property type="component" value="Unassembled WGS sequence"/>
</dbReference>
<comment type="caution">
    <text evidence="2">The sequence shown here is derived from an EMBL/GenBank/DDBJ whole genome shotgun (WGS) entry which is preliminary data.</text>
</comment>
<dbReference type="EMBL" id="JBHSBV010000008">
    <property type="protein sequence ID" value="MFC4203068.1"/>
    <property type="molecule type" value="Genomic_DNA"/>
</dbReference>
<dbReference type="InterPro" id="IPR005064">
    <property type="entry name" value="BUG"/>
</dbReference>
<dbReference type="PANTHER" id="PTHR42928:SF5">
    <property type="entry name" value="BLR1237 PROTEIN"/>
    <property type="match status" value="1"/>
</dbReference>
<evidence type="ECO:0000313" key="2">
    <source>
        <dbReference type="EMBL" id="MFC4203068.1"/>
    </source>
</evidence>
<dbReference type="PANTHER" id="PTHR42928">
    <property type="entry name" value="TRICARBOXYLATE-BINDING PROTEIN"/>
    <property type="match status" value="1"/>
</dbReference>
<comment type="similarity">
    <text evidence="1">Belongs to the UPF0065 (bug) family.</text>
</comment>
<organism evidence="2 3">
    <name type="scientific">Candidimonas humi</name>
    <dbReference type="NCBI Taxonomy" id="683355"/>
    <lineage>
        <taxon>Bacteria</taxon>
        <taxon>Pseudomonadati</taxon>
        <taxon>Pseudomonadota</taxon>
        <taxon>Betaproteobacteria</taxon>
        <taxon>Burkholderiales</taxon>
        <taxon>Alcaligenaceae</taxon>
        <taxon>Candidimonas</taxon>
    </lineage>
</organism>
<evidence type="ECO:0000313" key="3">
    <source>
        <dbReference type="Proteomes" id="UP001595848"/>
    </source>
</evidence>
<accession>A0ABV8P4K5</accession>
<reference evidence="3" key="1">
    <citation type="journal article" date="2019" name="Int. J. Syst. Evol. Microbiol.">
        <title>The Global Catalogue of Microorganisms (GCM) 10K type strain sequencing project: providing services to taxonomists for standard genome sequencing and annotation.</title>
        <authorList>
            <consortium name="The Broad Institute Genomics Platform"/>
            <consortium name="The Broad Institute Genome Sequencing Center for Infectious Disease"/>
            <person name="Wu L."/>
            <person name="Ma J."/>
        </authorList>
    </citation>
    <scope>NUCLEOTIDE SEQUENCE [LARGE SCALE GENOMIC DNA]</scope>
    <source>
        <strain evidence="3">LMG 24813</strain>
    </source>
</reference>
<evidence type="ECO:0000256" key="1">
    <source>
        <dbReference type="ARBA" id="ARBA00006987"/>
    </source>
</evidence>